<keyword evidence="2 7" id="KW-0949">S-adenosyl-L-methionine</keyword>
<dbReference type="SFLD" id="SFLDG01082">
    <property type="entry name" value="B12-binding_domain_containing"/>
    <property type="match status" value="1"/>
</dbReference>
<sequence>MSKIKDLIDKLYQEHDLRDEDLLYILDNIDEESMDYLFYLAAKTRDRHYGRKVYLRGLIEFTNYCKRECSYCGINAYNTKAKRYRLTKEEILATCLHGKELGFNTFVLQGGEDMYYDDEKMADIIRSIKDLAPDSAITISIGERSKDSYRLLREAGADRYLLRHETANEETYKKLHSKSYFKDRHQCLKDLKDLGFQVGSGFMVGLPDYTNSDYVKDLRFLKELEPAMVGMGPFIAHEDTPMRGNSSGTIEKTTTLLAIIRLLMPRVLLPATTALASIGESGRKRGLDAGANVIMPNLTPMVHRGDYSLYKNKKSTGSESAEALNLIKEELESYGYECDMARGDSKVIYR</sequence>
<keyword evidence="3" id="KW-0479">Metal-binding</keyword>
<dbReference type="GO" id="GO:0042364">
    <property type="term" value="P:water-soluble vitamin biosynthetic process"/>
    <property type="evidence" value="ECO:0007669"/>
    <property type="project" value="UniProtKB-ARBA"/>
</dbReference>
<dbReference type="GO" id="GO:0016740">
    <property type="term" value="F:transferase activity"/>
    <property type="evidence" value="ECO:0007669"/>
    <property type="project" value="TreeGrafter"/>
</dbReference>
<reference evidence="10 11" key="1">
    <citation type="submission" date="2016-02" db="EMBL/GenBank/DDBJ databases">
        <authorList>
            <person name="Wen L."/>
            <person name="He K."/>
            <person name="Yang H."/>
        </authorList>
    </citation>
    <scope>NUCLEOTIDE SEQUENCE [LARGE SCALE GENOMIC DNA]</scope>
    <source>
        <strain evidence="10 11">MJR8628A</strain>
    </source>
</reference>
<comment type="caution">
    <text evidence="10">The sequence shown here is derived from an EMBL/GenBank/DDBJ whole genome shotgun (WGS) entry which is preliminary data.</text>
</comment>
<protein>
    <submittedName>
        <fullName evidence="10">Iron-only hydrogenase maturation rSAM protein HydE</fullName>
    </submittedName>
</protein>
<organism evidence="10 11">
    <name type="scientific">Peptostreptococcus anaerobius</name>
    <dbReference type="NCBI Taxonomy" id="1261"/>
    <lineage>
        <taxon>Bacteria</taxon>
        <taxon>Bacillati</taxon>
        <taxon>Bacillota</taxon>
        <taxon>Clostridia</taxon>
        <taxon>Peptostreptococcales</taxon>
        <taxon>Peptostreptococcaceae</taxon>
        <taxon>Peptostreptococcus</taxon>
    </lineage>
</organism>
<dbReference type="SFLD" id="SFLDG01060">
    <property type="entry name" value="BATS_domain_containing"/>
    <property type="match status" value="1"/>
</dbReference>
<dbReference type="InterPro" id="IPR024021">
    <property type="entry name" value="FeFe-hyd_HydE_rSAM"/>
</dbReference>
<dbReference type="EMBL" id="LSQZ01000075">
    <property type="protein sequence ID" value="KXI11255.1"/>
    <property type="molecule type" value="Genomic_DNA"/>
</dbReference>
<dbReference type="eggNOG" id="COG0502">
    <property type="taxonomic scope" value="Bacteria"/>
</dbReference>
<dbReference type="CDD" id="cd01335">
    <property type="entry name" value="Radical_SAM"/>
    <property type="match status" value="1"/>
</dbReference>
<evidence type="ECO:0000256" key="5">
    <source>
        <dbReference type="ARBA" id="ARBA00023014"/>
    </source>
</evidence>
<feature type="binding site" evidence="8">
    <location>
        <position position="165"/>
    </location>
    <ligand>
        <name>S-adenosyl-L-methionine</name>
        <dbReference type="ChEBI" id="CHEBI:59789"/>
    </ligand>
</feature>
<dbReference type="GO" id="GO:0044272">
    <property type="term" value="P:sulfur compound biosynthetic process"/>
    <property type="evidence" value="ECO:0007669"/>
    <property type="project" value="UniProtKB-ARBA"/>
</dbReference>
<dbReference type="SFLD" id="SFLDF00348">
    <property type="entry name" value="FeFe_hydrogenase_maturase_(Hyd"/>
    <property type="match status" value="1"/>
</dbReference>
<feature type="domain" description="Radical SAM core" evidence="9">
    <location>
        <begin position="51"/>
        <end position="266"/>
    </location>
</feature>
<dbReference type="Pfam" id="PF04055">
    <property type="entry name" value="Radical_SAM"/>
    <property type="match status" value="1"/>
</dbReference>
<feature type="binding site" evidence="8">
    <location>
        <position position="184"/>
    </location>
    <ligand>
        <name>S-adenosyl-L-methionine</name>
        <dbReference type="ChEBI" id="CHEBI:59789"/>
    </ligand>
</feature>
<dbReference type="InterPro" id="IPR006638">
    <property type="entry name" value="Elp3/MiaA/NifB-like_rSAM"/>
</dbReference>
<comment type="cofactor">
    <cofactor evidence="6">
        <name>[2Fe-2S] cluster</name>
        <dbReference type="ChEBI" id="CHEBI:190135"/>
    </cofactor>
</comment>
<evidence type="ECO:0000259" key="9">
    <source>
        <dbReference type="PROSITE" id="PS51918"/>
    </source>
</evidence>
<gene>
    <name evidence="10" type="ORF">HMPREF3195_01430</name>
</gene>
<comment type="cofactor">
    <cofactor evidence="7">
        <name>[4Fe-4S] cluster</name>
        <dbReference type="ChEBI" id="CHEBI:49883"/>
    </cofactor>
    <text evidence="7">Binds 1 [4Fe-4S] cluster. The cluster is coordinated with 3 cysteines and an exchangeable S-adenosyl-L-methionine.</text>
</comment>
<dbReference type="PANTHER" id="PTHR43726:SF1">
    <property type="entry name" value="BIOTIN SYNTHASE"/>
    <property type="match status" value="1"/>
</dbReference>
<dbReference type="PANTHER" id="PTHR43726">
    <property type="entry name" value="3-METHYLORNITHINE SYNTHASE"/>
    <property type="match status" value="1"/>
</dbReference>
<dbReference type="AlphaFoldDB" id="A0A135YPB5"/>
<dbReference type="SMART" id="SM00876">
    <property type="entry name" value="BATS"/>
    <property type="match status" value="1"/>
</dbReference>
<dbReference type="PIRSF" id="PIRSF004762">
    <property type="entry name" value="CHP00423"/>
    <property type="match status" value="1"/>
</dbReference>
<evidence type="ECO:0000313" key="10">
    <source>
        <dbReference type="EMBL" id="KXI11255.1"/>
    </source>
</evidence>
<dbReference type="InterPro" id="IPR010722">
    <property type="entry name" value="BATS_dom"/>
</dbReference>
<dbReference type="InterPro" id="IPR034422">
    <property type="entry name" value="HydE/PylB-like"/>
</dbReference>
<proteinExistence type="predicted"/>
<dbReference type="SMART" id="SM00729">
    <property type="entry name" value="Elp3"/>
    <property type="match status" value="1"/>
</dbReference>
<keyword evidence="1 7" id="KW-0004">4Fe-4S</keyword>
<dbReference type="InterPro" id="IPR007197">
    <property type="entry name" value="rSAM"/>
</dbReference>
<feature type="binding site" evidence="8">
    <location>
        <position position="140"/>
    </location>
    <ligand>
        <name>(3R)-3-methyl-D-ornithine</name>
        <dbReference type="ChEBI" id="CHEBI:64642"/>
    </ligand>
</feature>
<accession>A0A135YPB5</accession>
<dbReference type="NCBIfam" id="TIGR03956">
    <property type="entry name" value="rSAM_HydE"/>
    <property type="match status" value="1"/>
</dbReference>
<dbReference type="PATRIC" id="fig|1261.3.peg.164"/>
<name>A0A135YPB5_9FIRM</name>
<evidence type="ECO:0000256" key="7">
    <source>
        <dbReference type="PIRSR" id="PIRSR004762-1"/>
    </source>
</evidence>
<evidence type="ECO:0000256" key="3">
    <source>
        <dbReference type="ARBA" id="ARBA00022723"/>
    </source>
</evidence>
<dbReference type="RefSeq" id="WP_021934565.1">
    <property type="nucleotide sequence ID" value="NZ_CAXUJS010000004.1"/>
</dbReference>
<dbReference type="SFLD" id="SFLDG01280">
    <property type="entry name" value="HydE/PylB-like"/>
    <property type="match status" value="1"/>
</dbReference>
<dbReference type="InterPro" id="IPR058240">
    <property type="entry name" value="rSAM_sf"/>
</dbReference>
<dbReference type="SUPFAM" id="SSF102114">
    <property type="entry name" value="Radical SAM enzymes"/>
    <property type="match status" value="1"/>
</dbReference>
<feature type="binding site" evidence="7">
    <location>
        <position position="69"/>
    </location>
    <ligand>
        <name>[4Fe-4S] cluster</name>
        <dbReference type="ChEBI" id="CHEBI:49883"/>
        <note>4Fe-4S-S-AdoMet</note>
    </ligand>
</feature>
<dbReference type="InterPro" id="IPR013785">
    <property type="entry name" value="Aldolase_TIM"/>
</dbReference>
<dbReference type="STRING" id="1261.HMPREF3195_01430"/>
<evidence type="ECO:0000256" key="4">
    <source>
        <dbReference type="ARBA" id="ARBA00023004"/>
    </source>
</evidence>
<evidence type="ECO:0000256" key="2">
    <source>
        <dbReference type="ARBA" id="ARBA00022691"/>
    </source>
</evidence>
<evidence type="ECO:0000256" key="8">
    <source>
        <dbReference type="PIRSR" id="PIRSR004762-2"/>
    </source>
</evidence>
<dbReference type="GO" id="GO:0046872">
    <property type="term" value="F:metal ion binding"/>
    <property type="evidence" value="ECO:0007669"/>
    <property type="project" value="UniProtKB-KW"/>
</dbReference>
<dbReference type="PROSITE" id="PS51918">
    <property type="entry name" value="RADICAL_SAM"/>
    <property type="match status" value="1"/>
</dbReference>
<keyword evidence="5 7" id="KW-0411">Iron-sulfur</keyword>
<dbReference type="SFLD" id="SFLDS00029">
    <property type="entry name" value="Radical_SAM"/>
    <property type="match status" value="1"/>
</dbReference>
<feature type="binding site" evidence="7">
    <location>
        <position position="65"/>
    </location>
    <ligand>
        <name>[4Fe-4S] cluster</name>
        <dbReference type="ChEBI" id="CHEBI:49883"/>
        <note>4Fe-4S-S-AdoMet</note>
    </ligand>
</feature>
<dbReference type="GO" id="GO:0051539">
    <property type="term" value="F:4 iron, 4 sulfur cluster binding"/>
    <property type="evidence" value="ECO:0007669"/>
    <property type="project" value="UniProtKB-KW"/>
</dbReference>
<dbReference type="Gene3D" id="3.20.20.70">
    <property type="entry name" value="Aldolase class I"/>
    <property type="match status" value="1"/>
</dbReference>
<keyword evidence="4 7" id="KW-0408">Iron</keyword>
<feature type="binding site" evidence="7">
    <location>
        <position position="72"/>
    </location>
    <ligand>
        <name>[4Fe-4S] cluster</name>
        <dbReference type="ChEBI" id="CHEBI:49883"/>
        <note>4Fe-4S-S-AdoMet</note>
    </ligand>
</feature>
<dbReference type="Proteomes" id="UP000070326">
    <property type="component" value="Unassembled WGS sequence"/>
</dbReference>
<evidence type="ECO:0000256" key="1">
    <source>
        <dbReference type="ARBA" id="ARBA00022485"/>
    </source>
</evidence>
<evidence type="ECO:0000313" key="11">
    <source>
        <dbReference type="Proteomes" id="UP000070326"/>
    </source>
</evidence>
<evidence type="ECO:0000256" key="6">
    <source>
        <dbReference type="ARBA" id="ARBA00034078"/>
    </source>
</evidence>